<dbReference type="PATRIC" id="fig|889378.3.peg.760"/>
<keyword evidence="3" id="KW-0067">ATP-binding</keyword>
<dbReference type="STRING" id="889378.Spiaf_0754"/>
<keyword evidence="2" id="KW-0547">Nucleotide-binding</keyword>
<dbReference type="SUPFAM" id="SSF52540">
    <property type="entry name" value="P-loop containing nucleoside triphosphate hydrolases"/>
    <property type="match status" value="1"/>
</dbReference>
<dbReference type="HOGENOM" id="CLU_000604_1_11_12"/>
<dbReference type="AlphaFoldDB" id="H9UH56"/>
<dbReference type="EMBL" id="CP003282">
    <property type="protein sequence ID" value="AFG36849.1"/>
    <property type="molecule type" value="Genomic_DNA"/>
</dbReference>
<dbReference type="PROSITE" id="PS50893">
    <property type="entry name" value="ABC_TRANSPORTER_2"/>
    <property type="match status" value="1"/>
</dbReference>
<name>H9UH56_SPIAZ</name>
<dbReference type="eggNOG" id="COG4172">
    <property type="taxonomic scope" value="Bacteria"/>
</dbReference>
<proteinExistence type="predicted"/>
<evidence type="ECO:0000313" key="5">
    <source>
        <dbReference type="EMBL" id="AFG36849.1"/>
    </source>
</evidence>
<feature type="domain" description="ABC transporter" evidence="4">
    <location>
        <begin position="13"/>
        <end position="271"/>
    </location>
</feature>
<evidence type="ECO:0000256" key="3">
    <source>
        <dbReference type="ARBA" id="ARBA00022840"/>
    </source>
</evidence>
<dbReference type="GO" id="GO:0005524">
    <property type="term" value="F:ATP binding"/>
    <property type="evidence" value="ECO:0007669"/>
    <property type="project" value="UniProtKB-KW"/>
</dbReference>
<evidence type="ECO:0000256" key="1">
    <source>
        <dbReference type="ARBA" id="ARBA00022448"/>
    </source>
</evidence>
<dbReference type="InterPro" id="IPR003439">
    <property type="entry name" value="ABC_transporter-like_ATP-bd"/>
</dbReference>
<dbReference type="Gene3D" id="3.40.50.300">
    <property type="entry name" value="P-loop containing nucleotide triphosphate hydrolases"/>
    <property type="match status" value="1"/>
</dbReference>
<dbReference type="InterPro" id="IPR027417">
    <property type="entry name" value="P-loop_NTPase"/>
</dbReference>
<dbReference type="SMART" id="SM00382">
    <property type="entry name" value="AAA"/>
    <property type="match status" value="1"/>
</dbReference>
<sequence>MNTPAMSDTSPAIRFRGVDFFYPQINEDPQIPDGESAAEDPDAITRVFRDLSIDVPSGITSLVGQNGTGKSTFLLLAAARLFPAAGTIETLGMDTAAYRGAHLDPDLEDERNRLVSVVYQNMEFETEAPIGELFEFVYANGYRAEKPAELLQTIISELELHDDLQYRTQELSKGALQRAVIAFSLLYGSRLLVMDEPVFALEDARKERVFRFLTDFVRSENTALLYSAHELHLSEQYSDNVLLFDKQGGIEVGPASEMLEREKVEAAFQVPLTLLYRKERLYRETLQNSGGQ</sequence>
<dbReference type="PANTHER" id="PTHR42734">
    <property type="entry name" value="METAL TRANSPORT SYSTEM ATP-BINDING PROTEIN TM_0124-RELATED"/>
    <property type="match status" value="1"/>
</dbReference>
<dbReference type="InterPro" id="IPR050153">
    <property type="entry name" value="Metal_Ion_Import_ABC"/>
</dbReference>
<keyword evidence="6" id="KW-1185">Reference proteome</keyword>
<evidence type="ECO:0000256" key="2">
    <source>
        <dbReference type="ARBA" id="ARBA00022741"/>
    </source>
</evidence>
<dbReference type="GO" id="GO:0016887">
    <property type="term" value="F:ATP hydrolysis activity"/>
    <property type="evidence" value="ECO:0007669"/>
    <property type="project" value="InterPro"/>
</dbReference>
<reference evidence="6" key="1">
    <citation type="journal article" date="2013" name="Stand. Genomic Sci.">
        <title>Complete genome sequence of the halophilic bacterium Spirochaeta africana type strain (Z-7692(T)) from the alkaline Lake Magadi in the East African Rift.</title>
        <authorList>
            <person name="Liolos K."/>
            <person name="Abt B."/>
            <person name="Scheuner C."/>
            <person name="Teshima H."/>
            <person name="Held B."/>
            <person name="Lapidus A."/>
            <person name="Nolan M."/>
            <person name="Lucas S."/>
            <person name="Deshpande S."/>
            <person name="Cheng J.F."/>
            <person name="Tapia R."/>
            <person name="Goodwin L.A."/>
            <person name="Pitluck S."/>
            <person name="Pagani I."/>
            <person name="Ivanova N."/>
            <person name="Mavromatis K."/>
            <person name="Mikhailova N."/>
            <person name="Huntemann M."/>
            <person name="Pati A."/>
            <person name="Chen A."/>
            <person name="Palaniappan K."/>
            <person name="Land M."/>
            <person name="Rohde M."/>
            <person name="Tindall B.J."/>
            <person name="Detter J.C."/>
            <person name="Goker M."/>
            <person name="Bristow J."/>
            <person name="Eisen J.A."/>
            <person name="Markowitz V."/>
            <person name="Hugenholtz P."/>
            <person name="Woyke T."/>
            <person name="Klenk H.P."/>
            <person name="Kyrpides N.C."/>
        </authorList>
    </citation>
    <scope>NUCLEOTIDE SEQUENCE</scope>
    <source>
        <strain evidence="6">ATCC 700263 / DSM 8902 / Z-7692</strain>
    </source>
</reference>
<protein>
    <submittedName>
        <fullName evidence="5">ATPase component of Mn/Zn ABC-type transporter</fullName>
    </submittedName>
</protein>
<keyword evidence="1" id="KW-0813">Transport</keyword>
<dbReference type="Proteomes" id="UP000007383">
    <property type="component" value="Chromosome"/>
</dbReference>
<evidence type="ECO:0000313" key="6">
    <source>
        <dbReference type="Proteomes" id="UP000007383"/>
    </source>
</evidence>
<dbReference type="KEGG" id="sfc:Spiaf_0754"/>
<dbReference type="Pfam" id="PF00005">
    <property type="entry name" value="ABC_tran"/>
    <property type="match status" value="1"/>
</dbReference>
<evidence type="ECO:0000259" key="4">
    <source>
        <dbReference type="PROSITE" id="PS50893"/>
    </source>
</evidence>
<gene>
    <name evidence="5" type="ordered locus">Spiaf_0754</name>
</gene>
<accession>H9UH56</accession>
<organism evidence="5 6">
    <name type="scientific">Spirochaeta africana (strain ATCC 700263 / DSM 8902 / Z-7692)</name>
    <dbReference type="NCBI Taxonomy" id="889378"/>
    <lineage>
        <taxon>Bacteria</taxon>
        <taxon>Pseudomonadati</taxon>
        <taxon>Spirochaetota</taxon>
        <taxon>Spirochaetia</taxon>
        <taxon>Spirochaetales</taxon>
        <taxon>Spirochaetaceae</taxon>
        <taxon>Spirochaeta</taxon>
    </lineage>
</organism>
<dbReference type="InterPro" id="IPR003593">
    <property type="entry name" value="AAA+_ATPase"/>
</dbReference>
<dbReference type="RefSeq" id="WP_014454846.1">
    <property type="nucleotide sequence ID" value="NC_017098.1"/>
</dbReference>